<dbReference type="EMBL" id="LAZR01036586">
    <property type="protein sequence ID" value="KKL24459.1"/>
    <property type="molecule type" value="Genomic_DNA"/>
</dbReference>
<dbReference type="AlphaFoldDB" id="A0A0F9BRC5"/>
<accession>A0A0F9BRC5</accession>
<organism evidence="1">
    <name type="scientific">marine sediment metagenome</name>
    <dbReference type="NCBI Taxonomy" id="412755"/>
    <lineage>
        <taxon>unclassified sequences</taxon>
        <taxon>metagenomes</taxon>
        <taxon>ecological metagenomes</taxon>
    </lineage>
</organism>
<gene>
    <name evidence="1" type="ORF">LCGC14_2415090</name>
</gene>
<reference evidence="1" key="1">
    <citation type="journal article" date="2015" name="Nature">
        <title>Complex archaea that bridge the gap between prokaryotes and eukaryotes.</title>
        <authorList>
            <person name="Spang A."/>
            <person name="Saw J.H."/>
            <person name="Jorgensen S.L."/>
            <person name="Zaremba-Niedzwiedzka K."/>
            <person name="Martijn J."/>
            <person name="Lind A.E."/>
            <person name="van Eijk R."/>
            <person name="Schleper C."/>
            <person name="Guy L."/>
            <person name="Ettema T.J."/>
        </authorList>
    </citation>
    <scope>NUCLEOTIDE SEQUENCE</scope>
</reference>
<proteinExistence type="predicted"/>
<protein>
    <submittedName>
        <fullName evidence="1">Uncharacterized protein</fullName>
    </submittedName>
</protein>
<comment type="caution">
    <text evidence="1">The sequence shown here is derived from an EMBL/GenBank/DDBJ whole genome shotgun (WGS) entry which is preliminary data.</text>
</comment>
<name>A0A0F9BRC5_9ZZZZ</name>
<sequence length="125" mass="15336">MNKFFKKIKLLWQWWRIPWGDYCHFSAIRGRGKSCPYWDAREDWPDQAFGYCHLLGYGDMDINNDEERILINTKTGEEVAAPDMPFGVGLLWDQCKECGLKEESLWMWWERRRYWKKYERNKKDE</sequence>
<evidence type="ECO:0000313" key="1">
    <source>
        <dbReference type="EMBL" id="KKL24459.1"/>
    </source>
</evidence>